<dbReference type="PROSITE" id="PS51118">
    <property type="entry name" value="HTH_HXLR"/>
    <property type="match status" value="1"/>
</dbReference>
<keyword evidence="2" id="KW-0238">DNA-binding</keyword>
<organism evidence="5 6">
    <name type="scientific">Peptostreptococcus russellii</name>
    <dbReference type="NCBI Taxonomy" id="215200"/>
    <lineage>
        <taxon>Bacteria</taxon>
        <taxon>Bacillati</taxon>
        <taxon>Bacillota</taxon>
        <taxon>Clostridia</taxon>
        <taxon>Peptostreptococcales</taxon>
        <taxon>Peptostreptococcaceae</taxon>
        <taxon>Peptostreptococcus</taxon>
    </lineage>
</organism>
<sequence>MNFDGEEKLNIKKKEELICPVRYFLEVAGGKWKSSILCILSDCECHRYSRIKRKLNGITNTMLAKSLKELEADGMLERIQYNEVPPRVEYKLTEKGEGIMPILEDMAKWGFKNVGEDAFCGKCNSIK</sequence>
<dbReference type="GO" id="GO:0003677">
    <property type="term" value="F:DNA binding"/>
    <property type="evidence" value="ECO:0007669"/>
    <property type="project" value="UniProtKB-KW"/>
</dbReference>
<dbReference type="Pfam" id="PF01638">
    <property type="entry name" value="HxlR"/>
    <property type="match status" value="1"/>
</dbReference>
<evidence type="ECO:0000259" key="4">
    <source>
        <dbReference type="PROSITE" id="PS51118"/>
    </source>
</evidence>
<dbReference type="InterPro" id="IPR002577">
    <property type="entry name" value="HTH_HxlR"/>
</dbReference>
<keyword evidence="1" id="KW-0805">Transcription regulation</keyword>
<dbReference type="Gene3D" id="1.10.10.10">
    <property type="entry name" value="Winged helix-like DNA-binding domain superfamily/Winged helix DNA-binding domain"/>
    <property type="match status" value="1"/>
</dbReference>
<evidence type="ECO:0000256" key="3">
    <source>
        <dbReference type="ARBA" id="ARBA00023163"/>
    </source>
</evidence>
<dbReference type="PANTHER" id="PTHR33204">
    <property type="entry name" value="TRANSCRIPTIONAL REGULATOR, MARR FAMILY"/>
    <property type="match status" value="1"/>
</dbReference>
<protein>
    <submittedName>
        <fullName evidence="5">HxlR family transcriptional regulator</fullName>
    </submittedName>
</protein>
<proteinExistence type="predicted"/>
<accession>A0A2P7Q323</accession>
<dbReference type="Proteomes" id="UP000241434">
    <property type="component" value="Unassembled WGS sequence"/>
</dbReference>
<name>A0A2P7Q323_9FIRM</name>
<evidence type="ECO:0000256" key="2">
    <source>
        <dbReference type="ARBA" id="ARBA00023125"/>
    </source>
</evidence>
<feature type="domain" description="HTH hxlR-type" evidence="4">
    <location>
        <begin position="19"/>
        <end position="118"/>
    </location>
</feature>
<comment type="caution">
    <text evidence="5">The sequence shown here is derived from an EMBL/GenBank/DDBJ whole genome shotgun (WGS) entry which is preliminary data.</text>
</comment>
<keyword evidence="6" id="KW-1185">Reference proteome</keyword>
<evidence type="ECO:0000256" key="1">
    <source>
        <dbReference type="ARBA" id="ARBA00023015"/>
    </source>
</evidence>
<dbReference type="SUPFAM" id="SSF46785">
    <property type="entry name" value="Winged helix' DNA-binding domain"/>
    <property type="match status" value="1"/>
</dbReference>
<reference evidence="5" key="1">
    <citation type="thesis" date="2015" institute="Rutgers" country="The State University of New Jersey, 14 College Farm Rd., New Brunswick, NJ, USA">
        <title>Ammonia toxicity in bacteria and its implications for treatment of and resource recovery from highly nitrogenous organic wastes.</title>
        <authorList>
            <person name="Luther A.K."/>
        </authorList>
    </citation>
    <scope>NUCLEOTIDE SEQUENCE</scope>
    <source>
        <strain evidence="5">RT-10B</strain>
    </source>
</reference>
<dbReference type="InterPro" id="IPR036388">
    <property type="entry name" value="WH-like_DNA-bd_sf"/>
</dbReference>
<dbReference type="AlphaFoldDB" id="A0A2P7Q323"/>
<dbReference type="EMBL" id="JYGE01000001">
    <property type="protein sequence ID" value="PSJ32359.1"/>
    <property type="molecule type" value="Genomic_DNA"/>
</dbReference>
<evidence type="ECO:0000313" key="5">
    <source>
        <dbReference type="EMBL" id="PSJ32359.1"/>
    </source>
</evidence>
<dbReference type="InterPro" id="IPR036390">
    <property type="entry name" value="WH_DNA-bd_sf"/>
</dbReference>
<gene>
    <name evidence="5" type="ORF">UF10_00495</name>
</gene>
<evidence type="ECO:0000313" key="6">
    <source>
        <dbReference type="Proteomes" id="UP000241434"/>
    </source>
</evidence>
<keyword evidence="3" id="KW-0804">Transcription</keyword>